<evidence type="ECO:0000259" key="9">
    <source>
        <dbReference type="PROSITE" id="PS50106"/>
    </source>
</evidence>
<dbReference type="Pfam" id="PF00595">
    <property type="entry name" value="PDZ"/>
    <property type="match status" value="1"/>
</dbReference>
<dbReference type="GO" id="GO:0046872">
    <property type="term" value="F:metal ion binding"/>
    <property type="evidence" value="ECO:0007669"/>
    <property type="project" value="UniProtKB-KW"/>
</dbReference>
<evidence type="ECO:0000256" key="4">
    <source>
        <dbReference type="ARBA" id="ARBA00022833"/>
    </source>
</evidence>
<dbReference type="Proteomes" id="UP000007799">
    <property type="component" value="Unassembled WGS sequence"/>
</dbReference>
<dbReference type="EMBL" id="GL832969">
    <property type="protein sequence ID" value="EGD74454.1"/>
    <property type="molecule type" value="Genomic_DNA"/>
</dbReference>
<keyword evidence="3 6" id="KW-0479">Metal-binding</keyword>
<keyword evidence="11" id="KW-1185">Reference proteome</keyword>
<evidence type="ECO:0000256" key="3">
    <source>
        <dbReference type="ARBA" id="ARBA00022723"/>
    </source>
</evidence>
<feature type="compositionally biased region" description="Polar residues" evidence="7">
    <location>
        <begin position="199"/>
        <end position="213"/>
    </location>
</feature>
<keyword evidence="5 6" id="KW-0440">LIM domain</keyword>
<dbReference type="RefSeq" id="XP_004992711.1">
    <property type="nucleotide sequence ID" value="XM_004992654.1"/>
</dbReference>
<protein>
    <recommendedName>
        <fullName evidence="12">PDZ and LIM domain protein Zasp</fullName>
    </recommendedName>
</protein>
<feature type="compositionally biased region" description="Low complexity" evidence="7">
    <location>
        <begin position="155"/>
        <end position="193"/>
    </location>
</feature>
<feature type="domain" description="LIM zinc-binding" evidence="8">
    <location>
        <begin position="290"/>
        <end position="356"/>
    </location>
</feature>
<dbReference type="OMA" id="FFAPNCA"/>
<dbReference type="GO" id="GO:0051371">
    <property type="term" value="F:muscle alpha-actinin binding"/>
    <property type="evidence" value="ECO:0007669"/>
    <property type="project" value="TreeGrafter"/>
</dbReference>
<dbReference type="GO" id="GO:0001725">
    <property type="term" value="C:stress fiber"/>
    <property type="evidence" value="ECO:0007669"/>
    <property type="project" value="TreeGrafter"/>
</dbReference>
<dbReference type="STRING" id="946362.F2UCV9"/>
<dbReference type="GO" id="GO:0031941">
    <property type="term" value="C:filamentous actin"/>
    <property type="evidence" value="ECO:0007669"/>
    <property type="project" value="TreeGrafter"/>
</dbReference>
<dbReference type="SUPFAM" id="SSF57716">
    <property type="entry name" value="Glucocorticoid receptor-like (DNA-binding domain)"/>
    <property type="match status" value="2"/>
</dbReference>
<dbReference type="GO" id="GO:0005912">
    <property type="term" value="C:adherens junction"/>
    <property type="evidence" value="ECO:0007669"/>
    <property type="project" value="TreeGrafter"/>
</dbReference>
<dbReference type="Pfam" id="PF00412">
    <property type="entry name" value="LIM"/>
    <property type="match status" value="2"/>
</dbReference>
<dbReference type="SUPFAM" id="SSF50156">
    <property type="entry name" value="PDZ domain-like"/>
    <property type="match status" value="1"/>
</dbReference>
<evidence type="ECO:0000256" key="1">
    <source>
        <dbReference type="ARBA" id="ARBA00004496"/>
    </source>
</evidence>
<sequence>MSSTVFNVERRPGEKFGMAVQRFLVTSVTPGGPADRAGVKKGMRLSQINETNIQQLTHMQITGLIKASGNTMKLIVGTPEVAPAKVAATAPAPAAPAANTTPAPPAAKAAPATATTSAPPAPAQPAQPAAAAEEKKEETPQPPAPARAAPEPKKAAPAPTTTTSTTNGSSGANGSSSSAKTAAPAPSSGPSNPQKQRVPPSTTAEPKPLSTTQKMLVKDDKGNTLSVDAPLCTACSKPILTRYLEFDGGKYHRGCFVCKGCGANLANAGFAPSDSGLVCQKCWAKENGMVCAGCGEMIVPEMDKPVQYVTVNGKEYHKDCIKCKECGLVFKNGVPGPYLVGDDVLCKEHATARRRGGKTTTTTGGGGGISQDSQDNEKLNAIFKASRTGWK</sequence>
<feature type="region of interest" description="Disordered" evidence="7">
    <location>
        <begin position="94"/>
        <end position="213"/>
    </location>
</feature>
<keyword evidence="2" id="KW-0963">Cytoplasm</keyword>
<dbReference type="PANTHER" id="PTHR24214:SF62">
    <property type="entry name" value="LEUPAXIN"/>
    <property type="match status" value="1"/>
</dbReference>
<dbReference type="InParanoid" id="F2UCV9"/>
<dbReference type="AlphaFoldDB" id="F2UCV9"/>
<organism evidence="11">
    <name type="scientific">Salpingoeca rosetta (strain ATCC 50818 / BSB-021)</name>
    <dbReference type="NCBI Taxonomy" id="946362"/>
    <lineage>
        <taxon>Eukaryota</taxon>
        <taxon>Choanoflagellata</taxon>
        <taxon>Craspedida</taxon>
        <taxon>Salpingoecidae</taxon>
        <taxon>Salpingoeca</taxon>
    </lineage>
</organism>
<evidence type="ECO:0008006" key="12">
    <source>
        <dbReference type="Google" id="ProtNLM"/>
    </source>
</evidence>
<feature type="compositionally biased region" description="Low complexity" evidence="7">
    <location>
        <begin position="94"/>
        <end position="118"/>
    </location>
</feature>
<dbReference type="Gene3D" id="2.10.110.10">
    <property type="entry name" value="Cysteine Rich Protein"/>
    <property type="match status" value="2"/>
</dbReference>
<evidence type="ECO:0000259" key="8">
    <source>
        <dbReference type="PROSITE" id="PS50023"/>
    </source>
</evidence>
<name>F2UCV9_SALR5</name>
<evidence type="ECO:0000256" key="6">
    <source>
        <dbReference type="PROSITE-ProRule" id="PRU00125"/>
    </source>
</evidence>
<evidence type="ECO:0000313" key="11">
    <source>
        <dbReference type="Proteomes" id="UP000007799"/>
    </source>
</evidence>
<dbReference type="GO" id="GO:0005737">
    <property type="term" value="C:cytoplasm"/>
    <property type="evidence" value="ECO:0007669"/>
    <property type="project" value="UniProtKB-SubCell"/>
</dbReference>
<dbReference type="PROSITE" id="PS00478">
    <property type="entry name" value="LIM_DOMAIN_1"/>
    <property type="match status" value="2"/>
</dbReference>
<evidence type="ECO:0000313" key="10">
    <source>
        <dbReference type="EMBL" id="EGD74454.1"/>
    </source>
</evidence>
<dbReference type="KEGG" id="sre:PTSG_05818"/>
<dbReference type="PANTHER" id="PTHR24214">
    <property type="entry name" value="PDZ AND LIM DOMAIN PROTEIN ZASP"/>
    <property type="match status" value="1"/>
</dbReference>
<dbReference type="GO" id="GO:0030036">
    <property type="term" value="P:actin cytoskeleton organization"/>
    <property type="evidence" value="ECO:0007669"/>
    <property type="project" value="TreeGrafter"/>
</dbReference>
<evidence type="ECO:0000256" key="2">
    <source>
        <dbReference type="ARBA" id="ARBA00022490"/>
    </source>
</evidence>
<reference evidence="10" key="1">
    <citation type="submission" date="2009-08" db="EMBL/GenBank/DDBJ databases">
        <title>Annotation of Salpingoeca rosetta.</title>
        <authorList>
            <consortium name="The Broad Institute Genome Sequencing Platform"/>
            <person name="Russ C."/>
            <person name="Cuomo C."/>
            <person name="Burger G."/>
            <person name="Gray M.W."/>
            <person name="Holland P.W.H."/>
            <person name="King N."/>
            <person name="Lang F.B.F."/>
            <person name="Roger A.J."/>
            <person name="Ruiz-Trillo I."/>
            <person name="Young S.K."/>
            <person name="Zeng Q."/>
            <person name="Gargeya S."/>
            <person name="Alvarado L."/>
            <person name="Berlin A."/>
            <person name="Chapman S.B."/>
            <person name="Chen Z."/>
            <person name="Freedman E."/>
            <person name="Gellesch M."/>
            <person name="Goldberg J."/>
            <person name="Griggs A."/>
            <person name="Gujja S."/>
            <person name="Heilman E."/>
            <person name="Heiman D."/>
            <person name="Howarth C."/>
            <person name="Mehta T."/>
            <person name="Neiman D."/>
            <person name="Pearson M."/>
            <person name="Roberts A."/>
            <person name="Saif S."/>
            <person name="Shea T."/>
            <person name="Shenoy N."/>
            <person name="Sisk P."/>
            <person name="Stolte C."/>
            <person name="Sykes S."/>
            <person name="White J."/>
            <person name="Yandava C."/>
            <person name="Haas B."/>
            <person name="Nusbaum C."/>
            <person name="Birren B."/>
        </authorList>
    </citation>
    <scope>NUCLEOTIDE SEQUENCE [LARGE SCALE GENOMIC DNA]</scope>
    <source>
        <strain evidence="10">ATCC 50818</strain>
    </source>
</reference>
<dbReference type="InterPro" id="IPR001478">
    <property type="entry name" value="PDZ"/>
</dbReference>
<proteinExistence type="predicted"/>
<dbReference type="SMART" id="SM00132">
    <property type="entry name" value="LIM"/>
    <property type="match status" value="2"/>
</dbReference>
<dbReference type="Gene3D" id="2.30.42.10">
    <property type="match status" value="1"/>
</dbReference>
<dbReference type="InterPro" id="IPR050604">
    <property type="entry name" value="PDZ-LIM_domain"/>
</dbReference>
<comment type="subcellular location">
    <subcellularLocation>
        <location evidence="1">Cytoplasm</location>
    </subcellularLocation>
</comment>
<dbReference type="InterPro" id="IPR001781">
    <property type="entry name" value="Znf_LIM"/>
</dbReference>
<dbReference type="PROSITE" id="PS50106">
    <property type="entry name" value="PDZ"/>
    <property type="match status" value="1"/>
</dbReference>
<dbReference type="OrthoDB" id="274660at2759"/>
<dbReference type="GeneID" id="16073282"/>
<evidence type="ECO:0000256" key="5">
    <source>
        <dbReference type="ARBA" id="ARBA00023038"/>
    </source>
</evidence>
<feature type="domain" description="PDZ" evidence="9">
    <location>
        <begin position="5"/>
        <end position="80"/>
    </location>
</feature>
<dbReference type="PROSITE" id="PS50023">
    <property type="entry name" value="LIM_DOMAIN_2"/>
    <property type="match status" value="2"/>
</dbReference>
<dbReference type="InterPro" id="IPR036034">
    <property type="entry name" value="PDZ_sf"/>
</dbReference>
<feature type="domain" description="LIM zinc-binding" evidence="8">
    <location>
        <begin position="230"/>
        <end position="289"/>
    </location>
</feature>
<dbReference type="eggNOG" id="KOG1703">
    <property type="taxonomic scope" value="Eukaryota"/>
</dbReference>
<keyword evidence="4 6" id="KW-0862">Zinc</keyword>
<evidence type="ECO:0000256" key="7">
    <source>
        <dbReference type="SAM" id="MobiDB-lite"/>
    </source>
</evidence>
<accession>F2UCV9</accession>
<gene>
    <name evidence="10" type="ORF">PTSG_05818</name>
</gene>
<dbReference type="GO" id="GO:0003779">
    <property type="term" value="F:actin binding"/>
    <property type="evidence" value="ECO:0007669"/>
    <property type="project" value="TreeGrafter"/>
</dbReference>
<dbReference type="SMART" id="SM00228">
    <property type="entry name" value="PDZ"/>
    <property type="match status" value="1"/>
</dbReference>
<dbReference type="CDD" id="cd08368">
    <property type="entry name" value="LIM"/>
    <property type="match status" value="2"/>
</dbReference>